<sequence>MNGYNDVFICIQFILDSYVYIIICVTIMNISSPALKCLNFNLYL</sequence>
<feature type="transmembrane region" description="Helical" evidence="1">
    <location>
        <begin position="7"/>
        <end position="30"/>
    </location>
</feature>
<keyword evidence="1" id="KW-0812">Transmembrane</keyword>
<protein>
    <submittedName>
        <fullName evidence="2">Uncharacterized protein</fullName>
    </submittedName>
</protein>
<organism evidence="2">
    <name type="scientific">Satyrvirus sp</name>
    <dbReference type="NCBI Taxonomy" id="2487771"/>
    <lineage>
        <taxon>Viruses</taxon>
        <taxon>Varidnaviria</taxon>
        <taxon>Bamfordvirae</taxon>
        <taxon>Nucleocytoviricota</taxon>
        <taxon>Megaviricetes</taxon>
        <taxon>Imitervirales</taxon>
        <taxon>Mimiviridae</taxon>
        <taxon>Megamimivirinae</taxon>
    </lineage>
</organism>
<proteinExistence type="predicted"/>
<keyword evidence="1" id="KW-1133">Transmembrane helix</keyword>
<gene>
    <name evidence="2" type="ORF">Satyrvirus11_18</name>
</gene>
<accession>A0A3G5ADP2</accession>
<dbReference type="EMBL" id="MK072447">
    <property type="protein sequence ID" value="AYV85336.1"/>
    <property type="molecule type" value="Genomic_DNA"/>
</dbReference>
<reference evidence="2" key="1">
    <citation type="submission" date="2018-10" db="EMBL/GenBank/DDBJ databases">
        <title>Hidden diversity of soil giant viruses.</title>
        <authorList>
            <person name="Schulz F."/>
            <person name="Alteio L."/>
            <person name="Goudeau D."/>
            <person name="Ryan E.M."/>
            <person name="Malmstrom R.R."/>
            <person name="Blanchard J."/>
            <person name="Woyke T."/>
        </authorList>
    </citation>
    <scope>NUCLEOTIDE SEQUENCE</scope>
    <source>
        <strain evidence="2">SAV1</strain>
    </source>
</reference>
<evidence type="ECO:0000256" key="1">
    <source>
        <dbReference type="SAM" id="Phobius"/>
    </source>
</evidence>
<evidence type="ECO:0000313" key="2">
    <source>
        <dbReference type="EMBL" id="AYV85336.1"/>
    </source>
</evidence>
<keyword evidence="1" id="KW-0472">Membrane</keyword>
<name>A0A3G5ADP2_9VIRU</name>